<comment type="caution">
    <text evidence="3">The sequence shown here is derived from an EMBL/GenBank/DDBJ whole genome shotgun (WGS) entry which is preliminary data.</text>
</comment>
<sequence>MEWSKTKTIFIIAFLILDLYLAVVFFKTRSDSEFTLTQEVPIERKLELSGITIGDLPKDKETGYYISAKSKDFSLTDINSLLIKGQEQNLQPSLGMKAGYTTLSMSLEKPYPIPDVNVKSKVTQFLKENVLYGEMYEYWYLDKEENAIICIQKYKNNKIFQANENHIAMVKLEMNDKNEIYSYEQSMLEDIKEVQEKEVTVSASEAIEALYNKNLLGTGSKLVRTEYGYYTNIPLTNQQILAPTWHIMVETAEGEREDYYVNALEAEILQSPDNEVKEE</sequence>
<evidence type="ECO:0000313" key="4">
    <source>
        <dbReference type="Proteomes" id="UP001234495"/>
    </source>
</evidence>
<proteinExistence type="predicted"/>
<keyword evidence="1" id="KW-0472">Membrane</keyword>
<evidence type="ECO:0000256" key="1">
    <source>
        <dbReference type="SAM" id="Phobius"/>
    </source>
</evidence>
<evidence type="ECO:0000259" key="2">
    <source>
        <dbReference type="Pfam" id="PF09648"/>
    </source>
</evidence>
<reference evidence="3 4" key="1">
    <citation type="submission" date="2023-07" db="EMBL/GenBank/DDBJ databases">
        <title>Genomic Encyclopedia of Type Strains, Phase IV (KMG-IV): sequencing the most valuable type-strain genomes for metagenomic binning, comparative biology and taxonomic classification.</title>
        <authorList>
            <person name="Goeker M."/>
        </authorList>
    </citation>
    <scope>NUCLEOTIDE SEQUENCE [LARGE SCALE GENOMIC DNA]</scope>
    <source>
        <strain evidence="3 4">DSM 29005</strain>
    </source>
</reference>
<dbReference type="InterPro" id="IPR018604">
    <property type="entry name" value="YycI-like"/>
</dbReference>
<evidence type="ECO:0000313" key="3">
    <source>
        <dbReference type="EMBL" id="MDQ0230924.1"/>
    </source>
</evidence>
<gene>
    <name evidence="3" type="ORF">J2S19_002181</name>
</gene>
<keyword evidence="1" id="KW-0812">Transmembrane</keyword>
<organism evidence="3 4">
    <name type="scientific">Metabacillus malikii</name>
    <dbReference type="NCBI Taxonomy" id="1504265"/>
    <lineage>
        <taxon>Bacteria</taxon>
        <taxon>Bacillati</taxon>
        <taxon>Bacillota</taxon>
        <taxon>Bacilli</taxon>
        <taxon>Bacillales</taxon>
        <taxon>Bacillaceae</taxon>
        <taxon>Metabacillus</taxon>
    </lineage>
</organism>
<dbReference type="Proteomes" id="UP001234495">
    <property type="component" value="Unassembled WGS sequence"/>
</dbReference>
<accession>A0ABT9ZFA5</accession>
<feature type="domain" description="Regulatory protein YycH-like" evidence="2">
    <location>
        <begin position="39"/>
        <end position="263"/>
    </location>
</feature>
<keyword evidence="4" id="KW-1185">Reference proteome</keyword>
<dbReference type="EMBL" id="JAUSUD010000008">
    <property type="protein sequence ID" value="MDQ0230924.1"/>
    <property type="molecule type" value="Genomic_DNA"/>
</dbReference>
<keyword evidence="1" id="KW-1133">Transmembrane helix</keyword>
<dbReference type="Gene3D" id="2.40.128.690">
    <property type="entry name" value="YycH protein, domain 3-like"/>
    <property type="match status" value="1"/>
</dbReference>
<feature type="transmembrane region" description="Helical" evidence="1">
    <location>
        <begin position="6"/>
        <end position="26"/>
    </location>
</feature>
<dbReference type="Pfam" id="PF09648">
    <property type="entry name" value="YycI"/>
    <property type="match status" value="1"/>
</dbReference>
<dbReference type="RefSeq" id="WP_307341067.1">
    <property type="nucleotide sequence ID" value="NZ_JAUSUD010000008.1"/>
</dbReference>
<protein>
    <submittedName>
        <fullName evidence="3">Regulatory protein YycI of two-component signal transduction system YycFG</fullName>
    </submittedName>
</protein>
<name>A0ABT9ZFA5_9BACI</name>